<keyword evidence="4" id="KW-1185">Reference proteome</keyword>
<dbReference type="Pfam" id="PF03181">
    <property type="entry name" value="BURP"/>
    <property type="match status" value="1"/>
</dbReference>
<dbReference type="PROSITE" id="PS51277">
    <property type="entry name" value="BURP"/>
    <property type="match status" value="1"/>
</dbReference>
<dbReference type="Proteomes" id="UP001054821">
    <property type="component" value="Chromosome 8"/>
</dbReference>
<organism evidence="3 4">
    <name type="scientific">Prunus dulcis</name>
    <name type="common">Almond</name>
    <name type="synonym">Amygdalus dulcis</name>
    <dbReference type="NCBI Taxonomy" id="3755"/>
    <lineage>
        <taxon>Eukaryota</taxon>
        <taxon>Viridiplantae</taxon>
        <taxon>Streptophyta</taxon>
        <taxon>Embryophyta</taxon>
        <taxon>Tracheophyta</taxon>
        <taxon>Spermatophyta</taxon>
        <taxon>Magnoliopsida</taxon>
        <taxon>eudicotyledons</taxon>
        <taxon>Gunneridae</taxon>
        <taxon>Pentapetalae</taxon>
        <taxon>rosids</taxon>
        <taxon>fabids</taxon>
        <taxon>Rosales</taxon>
        <taxon>Rosaceae</taxon>
        <taxon>Amygdaloideae</taxon>
        <taxon>Amygdaleae</taxon>
        <taxon>Prunus</taxon>
    </lineage>
</organism>
<dbReference type="InterPro" id="IPR004873">
    <property type="entry name" value="BURP_dom"/>
</dbReference>
<evidence type="ECO:0000313" key="4">
    <source>
        <dbReference type="Proteomes" id="UP001054821"/>
    </source>
</evidence>
<comment type="caution">
    <text evidence="3">The sequence shown here is derived from an EMBL/GenBank/DDBJ whole genome shotgun (WGS) entry which is preliminary data.</text>
</comment>
<dbReference type="SMART" id="SM01045">
    <property type="entry name" value="BURP"/>
    <property type="match status" value="1"/>
</dbReference>
<feature type="signal peptide" evidence="1">
    <location>
        <begin position="1"/>
        <end position="23"/>
    </location>
</feature>
<reference evidence="3 4" key="1">
    <citation type="journal article" date="2022" name="G3 (Bethesda)">
        <title>Whole-genome sequence and methylome profiling of the almond [Prunus dulcis (Mill.) D.A. Webb] cultivar 'Nonpareil'.</title>
        <authorList>
            <person name="D'Amico-Willman K.M."/>
            <person name="Ouma W.Z."/>
            <person name="Meulia T."/>
            <person name="Sideli G.M."/>
            <person name="Gradziel T.M."/>
            <person name="Fresnedo-Ramirez J."/>
        </authorList>
    </citation>
    <scope>NUCLEOTIDE SEQUENCE [LARGE SCALE GENOMIC DNA]</scope>
    <source>
        <strain evidence="3">Clone GOH B32 T37-40</strain>
    </source>
</reference>
<evidence type="ECO:0000313" key="3">
    <source>
        <dbReference type="EMBL" id="KAI5314264.1"/>
    </source>
</evidence>
<dbReference type="PANTHER" id="PTHR31236">
    <property type="entry name" value="BURP DOMAIN PROTEIN USPL1-LIKE"/>
    <property type="match status" value="1"/>
</dbReference>
<feature type="chain" id="PRO_5041924210" description="BURP domain-containing protein" evidence="1">
    <location>
        <begin position="24"/>
        <end position="288"/>
    </location>
</feature>
<sequence>MRPSWSLILYALLVLLTAQGNNARKIISLGNGKDNNEDLIDLYQGNEHDHDHSTSSSHMHHMDTALNVFFTPKDLKLGKTMPIYFSKNDPSTSPRILPREEAASIPFSISKLPYLLEFFSFTQGSPQAKAIEYTLTQCELEPIKGEVKFCAASIESMLDLVGALFGSSTKFKVLTTSQLKNSTTLLQNYTVLEAPKEILAPKMIGCHTMPYPYAVFYCHSQESENRLYQVLLGGENGERVEAAAVCHFDTSQWDPSHAAFSVLDVQPGSSPVCHFFPADNLVWVPLPA</sequence>
<dbReference type="PANTHER" id="PTHR31236:SF41">
    <property type="entry name" value="BURP DOMAIN PROTEIN USPL1"/>
    <property type="match status" value="1"/>
</dbReference>
<dbReference type="EMBL" id="JAJFAZ020000008">
    <property type="protein sequence ID" value="KAI5314264.1"/>
    <property type="molecule type" value="Genomic_DNA"/>
</dbReference>
<accession>A0AAD4UWV3</accession>
<evidence type="ECO:0000256" key="1">
    <source>
        <dbReference type="SAM" id="SignalP"/>
    </source>
</evidence>
<gene>
    <name evidence="3" type="ORF">L3X38_043440</name>
</gene>
<protein>
    <recommendedName>
        <fullName evidence="2">BURP domain-containing protein</fullName>
    </recommendedName>
</protein>
<proteinExistence type="predicted"/>
<evidence type="ECO:0000259" key="2">
    <source>
        <dbReference type="PROSITE" id="PS51277"/>
    </source>
</evidence>
<keyword evidence="1" id="KW-0732">Signal</keyword>
<dbReference type="AlphaFoldDB" id="A0AAD4UWV3"/>
<name>A0AAD4UWV3_PRUDU</name>
<feature type="domain" description="BURP" evidence="2">
    <location>
        <begin position="69"/>
        <end position="286"/>
    </location>
</feature>
<dbReference type="InterPro" id="IPR044816">
    <property type="entry name" value="BURP"/>
</dbReference>